<protein>
    <submittedName>
        <fullName evidence="1">Uncharacterized protein</fullName>
    </submittedName>
</protein>
<dbReference type="NCBIfam" id="NF012209">
    <property type="entry name" value="LEPR-8K"/>
    <property type="match status" value="1"/>
</dbReference>
<dbReference type="OrthoDB" id="10004267at2"/>
<proteinExistence type="predicted"/>
<dbReference type="InterPro" id="IPR053786">
    <property type="entry name" value="LEPRxLL_CS"/>
</dbReference>
<organism evidence="1 2">
    <name type="scientific">Hallerella succinigenes</name>
    <dbReference type="NCBI Taxonomy" id="1896222"/>
    <lineage>
        <taxon>Bacteria</taxon>
        <taxon>Pseudomonadati</taxon>
        <taxon>Fibrobacterota</taxon>
        <taxon>Fibrobacteria</taxon>
        <taxon>Fibrobacterales</taxon>
        <taxon>Fibrobacteraceae</taxon>
        <taxon>Hallerella</taxon>
    </lineage>
</organism>
<keyword evidence="2" id="KW-1185">Reference proteome</keyword>
<dbReference type="Proteomes" id="UP000231134">
    <property type="component" value="Unassembled WGS sequence"/>
</dbReference>
<comment type="caution">
    <text evidence="1">The sequence shown here is derived from an EMBL/GenBank/DDBJ whole genome shotgun (WGS) entry which is preliminary data.</text>
</comment>
<name>A0A2M9A4K4_9BACT</name>
<gene>
    <name evidence="1" type="ORF">BGX16_0590</name>
</gene>
<dbReference type="AlphaFoldDB" id="A0A2M9A4K4"/>
<reference evidence="1 2" key="1">
    <citation type="submission" date="2017-11" db="EMBL/GenBank/DDBJ databases">
        <title>Animal gut microbial communities from fecal samples from Wisconsin, USA.</title>
        <authorList>
            <person name="Neumann A."/>
        </authorList>
    </citation>
    <scope>NUCLEOTIDE SEQUENCE [LARGE SCALE GENOMIC DNA]</scope>
    <source>
        <strain evidence="1 2">UWS3</strain>
    </source>
</reference>
<dbReference type="RefSeq" id="WP_100424724.1">
    <property type="nucleotide sequence ID" value="NZ_PGEX01000001.1"/>
</dbReference>
<evidence type="ECO:0000313" key="2">
    <source>
        <dbReference type="Proteomes" id="UP000231134"/>
    </source>
</evidence>
<evidence type="ECO:0000313" key="1">
    <source>
        <dbReference type="EMBL" id="PJJ40656.1"/>
    </source>
</evidence>
<accession>A0A2M9A4K4</accession>
<sequence>MSKFNKKNKKSKKNNRKNYKIESLEPRLLMDASVNDWNDELNALNVGAYTIDSNSSKIDGLLVVIPQNPIMNQNAFLWQMS</sequence>
<dbReference type="EMBL" id="PGEX01000001">
    <property type="protein sequence ID" value="PJJ40656.1"/>
    <property type="molecule type" value="Genomic_DNA"/>
</dbReference>